<protein>
    <submittedName>
        <fullName evidence="2">Uncharacterized protein</fullName>
    </submittedName>
</protein>
<feature type="region of interest" description="Disordered" evidence="1">
    <location>
        <begin position="188"/>
        <end position="207"/>
    </location>
</feature>
<evidence type="ECO:0000256" key="1">
    <source>
        <dbReference type="SAM" id="MobiDB-lite"/>
    </source>
</evidence>
<proteinExistence type="predicted"/>
<accession>A0A4Z2HTQ0</accession>
<keyword evidence="3" id="KW-1185">Reference proteome</keyword>
<gene>
    <name evidence="2" type="ORF">EYF80_020760</name>
</gene>
<dbReference type="EMBL" id="SRLO01000181">
    <property type="protein sequence ID" value="TNN69057.1"/>
    <property type="molecule type" value="Genomic_DNA"/>
</dbReference>
<organism evidence="2 3">
    <name type="scientific">Liparis tanakae</name>
    <name type="common">Tanaka's snailfish</name>
    <dbReference type="NCBI Taxonomy" id="230148"/>
    <lineage>
        <taxon>Eukaryota</taxon>
        <taxon>Metazoa</taxon>
        <taxon>Chordata</taxon>
        <taxon>Craniata</taxon>
        <taxon>Vertebrata</taxon>
        <taxon>Euteleostomi</taxon>
        <taxon>Actinopterygii</taxon>
        <taxon>Neopterygii</taxon>
        <taxon>Teleostei</taxon>
        <taxon>Neoteleostei</taxon>
        <taxon>Acanthomorphata</taxon>
        <taxon>Eupercaria</taxon>
        <taxon>Perciformes</taxon>
        <taxon>Cottioidei</taxon>
        <taxon>Cottales</taxon>
        <taxon>Liparidae</taxon>
        <taxon>Liparis</taxon>
    </lineage>
</organism>
<reference evidence="2 3" key="1">
    <citation type="submission" date="2019-03" db="EMBL/GenBank/DDBJ databases">
        <title>First draft genome of Liparis tanakae, snailfish: a comprehensive survey of snailfish specific genes.</title>
        <authorList>
            <person name="Kim W."/>
            <person name="Song I."/>
            <person name="Jeong J.-H."/>
            <person name="Kim D."/>
            <person name="Kim S."/>
            <person name="Ryu S."/>
            <person name="Song J.Y."/>
            <person name="Lee S.K."/>
        </authorList>
    </citation>
    <scope>NUCLEOTIDE SEQUENCE [LARGE SCALE GENOMIC DNA]</scope>
    <source>
        <tissue evidence="2">Muscle</tissue>
    </source>
</reference>
<comment type="caution">
    <text evidence="2">The sequence shown here is derived from an EMBL/GenBank/DDBJ whole genome shotgun (WGS) entry which is preliminary data.</text>
</comment>
<evidence type="ECO:0000313" key="2">
    <source>
        <dbReference type="EMBL" id="TNN69057.1"/>
    </source>
</evidence>
<dbReference type="AlphaFoldDB" id="A0A4Z2HTQ0"/>
<sequence length="244" mass="26104">MVKRSCYVSKAKAAVVRWLCPVIDCVCSRRSHTRTEPLITPGAMDDPRTEMQLGPHTVSSVSRATQWPSVSAAAFEPLALPPEPRSHTLLGYLFSPARVMLRRNPGGLIVSHKSEGILPGPSLSPLTLAPAGRGRLLESRAASQSPMLALSAAQPAPSHGFGPNPFKRLDRDGGSDQLRRALPANAATATAHGRSVSPHCWDTPSPPQKGLEEHLVLLFSQVLARGVKPECSADKYSGKSGHYT</sequence>
<feature type="region of interest" description="Disordered" evidence="1">
    <location>
        <begin position="140"/>
        <end position="175"/>
    </location>
</feature>
<name>A0A4Z2HTQ0_9TELE</name>
<evidence type="ECO:0000313" key="3">
    <source>
        <dbReference type="Proteomes" id="UP000314294"/>
    </source>
</evidence>
<dbReference type="Proteomes" id="UP000314294">
    <property type="component" value="Unassembled WGS sequence"/>
</dbReference>